<dbReference type="AlphaFoldDB" id="A0A1G2R4T7"/>
<evidence type="ECO:0000256" key="1">
    <source>
        <dbReference type="ARBA" id="ARBA00022679"/>
    </source>
</evidence>
<organism evidence="4 5">
    <name type="scientific">Candidatus Wildermuthbacteria bacterium RIFCSPHIGHO2_02_FULL_45_25</name>
    <dbReference type="NCBI Taxonomy" id="1802450"/>
    <lineage>
        <taxon>Bacteria</taxon>
        <taxon>Candidatus Wildermuthiibacteriota</taxon>
    </lineage>
</organism>
<reference evidence="4 5" key="1">
    <citation type="journal article" date="2016" name="Nat. Commun.">
        <title>Thousands of microbial genomes shed light on interconnected biogeochemical processes in an aquifer system.</title>
        <authorList>
            <person name="Anantharaman K."/>
            <person name="Brown C.T."/>
            <person name="Hug L.A."/>
            <person name="Sharon I."/>
            <person name="Castelle C.J."/>
            <person name="Probst A.J."/>
            <person name="Thomas B.C."/>
            <person name="Singh A."/>
            <person name="Wilkins M.J."/>
            <person name="Karaoz U."/>
            <person name="Brodie E.L."/>
            <person name="Williams K.H."/>
            <person name="Hubbard S.S."/>
            <person name="Banfield J.F."/>
        </authorList>
    </citation>
    <scope>NUCLEOTIDE SEQUENCE [LARGE SCALE GENOMIC DNA]</scope>
</reference>
<name>A0A1G2R4T7_9BACT</name>
<dbReference type="EMBL" id="MHTV01000002">
    <property type="protein sequence ID" value="OHA67846.1"/>
    <property type="molecule type" value="Genomic_DNA"/>
</dbReference>
<dbReference type="InterPro" id="IPR011611">
    <property type="entry name" value="PfkB_dom"/>
</dbReference>
<feature type="domain" description="Carbohydrate kinase PfkB" evidence="3">
    <location>
        <begin position="44"/>
        <end position="309"/>
    </location>
</feature>
<protein>
    <recommendedName>
        <fullName evidence="3">Carbohydrate kinase PfkB domain-containing protein</fullName>
    </recommendedName>
</protein>
<dbReference type="SUPFAM" id="SSF53613">
    <property type="entry name" value="Ribokinase-like"/>
    <property type="match status" value="1"/>
</dbReference>
<dbReference type="Gene3D" id="3.40.1190.20">
    <property type="match status" value="1"/>
</dbReference>
<dbReference type="Pfam" id="PF00294">
    <property type="entry name" value="PfkB"/>
    <property type="match status" value="1"/>
</dbReference>
<accession>A0A1G2R4T7</accession>
<dbReference type="InterPro" id="IPR002173">
    <property type="entry name" value="Carboh/pur_kinase_PfkB_CS"/>
</dbReference>
<dbReference type="InterPro" id="IPR029056">
    <property type="entry name" value="Ribokinase-like"/>
</dbReference>
<evidence type="ECO:0000259" key="3">
    <source>
        <dbReference type="Pfam" id="PF00294"/>
    </source>
</evidence>
<gene>
    <name evidence="4" type="ORF">A3C04_02835</name>
</gene>
<sequence>MFDVFTIGSAVRDIFARSNDVIYKKGSEFPAGEGACFSLDSKLTLDEVNFYVGGGAVNTATTFANQGFKVAPIMTVGNDPEGEYIKKVCAKAKLSLDFVSTDKNHSTSFSFIFSLPSGARTIFRYQGASWFLKPSTIPWSKLNAKWLYVNHLAGESHDILPRLLKTAKKSGMKIAWNPGSTQFERRQEVVPLLAYADVCIVNQEEAALLTGIPYTKQGAIFRKLDELVRGFVIMTKGPDGVEVSDGKMIWSAGILPMDKIVDRTGAGDAFGSGFIAALMRKPDDIEHAIQFASANATGVLTQWGAMNGLLKKRDELFKWGKLEIRKTSL</sequence>
<comment type="caution">
    <text evidence="4">The sequence shown here is derived from an EMBL/GenBank/DDBJ whole genome shotgun (WGS) entry which is preliminary data.</text>
</comment>
<dbReference type="PROSITE" id="PS00583">
    <property type="entry name" value="PFKB_KINASES_1"/>
    <property type="match status" value="1"/>
</dbReference>
<dbReference type="PANTHER" id="PTHR10584:SF166">
    <property type="entry name" value="RIBOKINASE"/>
    <property type="match status" value="1"/>
</dbReference>
<evidence type="ECO:0000313" key="5">
    <source>
        <dbReference type="Proteomes" id="UP000178092"/>
    </source>
</evidence>
<dbReference type="Proteomes" id="UP000178092">
    <property type="component" value="Unassembled WGS sequence"/>
</dbReference>
<evidence type="ECO:0000313" key="4">
    <source>
        <dbReference type="EMBL" id="OHA67846.1"/>
    </source>
</evidence>
<evidence type="ECO:0000256" key="2">
    <source>
        <dbReference type="ARBA" id="ARBA00022777"/>
    </source>
</evidence>
<dbReference type="GO" id="GO:0016301">
    <property type="term" value="F:kinase activity"/>
    <property type="evidence" value="ECO:0007669"/>
    <property type="project" value="UniProtKB-KW"/>
</dbReference>
<dbReference type="PANTHER" id="PTHR10584">
    <property type="entry name" value="SUGAR KINASE"/>
    <property type="match status" value="1"/>
</dbReference>
<keyword evidence="2" id="KW-0418">Kinase</keyword>
<proteinExistence type="predicted"/>
<keyword evidence="1" id="KW-0808">Transferase</keyword>